<proteinExistence type="predicted"/>
<accession>A0AA86P9M5</accession>
<gene>
    <name evidence="1" type="ORF">HINF_LOCUS22429</name>
    <name evidence="2" type="ORF">HINF_LOCUS59267</name>
</gene>
<evidence type="ECO:0000313" key="1">
    <source>
        <dbReference type="EMBL" id="CAI9934784.1"/>
    </source>
</evidence>
<evidence type="ECO:0000313" key="2">
    <source>
        <dbReference type="EMBL" id="CAL6079196.1"/>
    </source>
</evidence>
<reference evidence="2 3" key="2">
    <citation type="submission" date="2024-07" db="EMBL/GenBank/DDBJ databases">
        <authorList>
            <person name="Akdeniz Z."/>
        </authorList>
    </citation>
    <scope>NUCLEOTIDE SEQUENCE [LARGE SCALE GENOMIC DNA]</scope>
</reference>
<dbReference type="EMBL" id="CATOUU010000589">
    <property type="protein sequence ID" value="CAI9934784.1"/>
    <property type="molecule type" value="Genomic_DNA"/>
</dbReference>
<reference evidence="1" key="1">
    <citation type="submission" date="2023-06" db="EMBL/GenBank/DDBJ databases">
        <authorList>
            <person name="Kurt Z."/>
        </authorList>
    </citation>
    <scope>NUCLEOTIDE SEQUENCE</scope>
</reference>
<dbReference type="AlphaFoldDB" id="A0AA86P9M5"/>
<organism evidence="1">
    <name type="scientific">Hexamita inflata</name>
    <dbReference type="NCBI Taxonomy" id="28002"/>
    <lineage>
        <taxon>Eukaryota</taxon>
        <taxon>Metamonada</taxon>
        <taxon>Diplomonadida</taxon>
        <taxon>Hexamitidae</taxon>
        <taxon>Hexamitinae</taxon>
        <taxon>Hexamita</taxon>
    </lineage>
</organism>
<protein>
    <submittedName>
        <fullName evidence="1">Uncharacterized protein</fullName>
    </submittedName>
</protein>
<keyword evidence="3" id="KW-1185">Reference proteome</keyword>
<name>A0AA86P9M5_9EUKA</name>
<dbReference type="Proteomes" id="UP001642409">
    <property type="component" value="Unassembled WGS sequence"/>
</dbReference>
<dbReference type="EMBL" id="CAXDID020000339">
    <property type="protein sequence ID" value="CAL6079196.1"/>
    <property type="molecule type" value="Genomic_DNA"/>
</dbReference>
<sequence>MIRPLKNRRSSSNIVLQSPKVQMKHSMFLTQSPSLSNTPKLKNSPNFDHNDPLCLIKRRNTIEGSICQENNEDEDQVLRNDFENEAIQESDIFLNEFMPRLAAEREIGSNSVIIFERRSMIEQMYRMQIAQSTKASQIVKLRKKHQREIEICKVPSEEERIQQMQEKEAQELLKQQRMQKVSQTQLQLEMFLKEKQLDALTYKEETQKAKFKAEIEAKMSIEQEQTRQKRLLKAREQILLQQIESLFNIKQTPSLNYKPLLELIQPLKTTVNFRTSKQELQSLQQMASTEATHLQNAVKLLQNDQLQQNNNSVQLQILQEVLETYQMVIQKTLDREFLMNSTKYVDEVIRSINIGVVESDEQHLKKFVNQLIEESKNNEQNFVSVMKELRSSGNIDIDVSKLIDVERAFQKEVVVSKNIKEVHEVKNKYDYKKDQLQKVE</sequence>
<comment type="caution">
    <text evidence="1">The sequence shown here is derived from an EMBL/GenBank/DDBJ whole genome shotgun (WGS) entry which is preliminary data.</text>
</comment>
<evidence type="ECO:0000313" key="3">
    <source>
        <dbReference type="Proteomes" id="UP001642409"/>
    </source>
</evidence>